<feature type="domain" description="DUF4179" evidence="3">
    <location>
        <begin position="79"/>
        <end position="166"/>
    </location>
</feature>
<feature type="compositionally biased region" description="Basic and acidic residues" evidence="1">
    <location>
        <begin position="57"/>
        <end position="70"/>
    </location>
</feature>
<keyword evidence="2" id="KW-0812">Transmembrane</keyword>
<feature type="region of interest" description="Disordered" evidence="1">
    <location>
        <begin position="57"/>
        <end position="77"/>
    </location>
</feature>
<evidence type="ECO:0000313" key="4">
    <source>
        <dbReference type="EMBL" id="GGN94706.1"/>
    </source>
</evidence>
<dbReference type="RefSeq" id="WP_018977054.1">
    <property type="nucleotide sequence ID" value="NZ_BMLN01000002.1"/>
</dbReference>
<evidence type="ECO:0000256" key="1">
    <source>
        <dbReference type="SAM" id="MobiDB-lite"/>
    </source>
</evidence>
<reference evidence="5" key="1">
    <citation type="journal article" date="2019" name="Int. J. Syst. Evol. Microbiol.">
        <title>The Global Catalogue of Microorganisms (GCM) 10K type strain sequencing project: providing services to taxonomists for standard genome sequencing and annotation.</title>
        <authorList>
            <consortium name="The Broad Institute Genomics Platform"/>
            <consortium name="The Broad Institute Genome Sequencing Center for Infectious Disease"/>
            <person name="Wu L."/>
            <person name="Ma J."/>
        </authorList>
    </citation>
    <scope>NUCLEOTIDE SEQUENCE [LARGE SCALE GENOMIC DNA]</scope>
    <source>
        <strain evidence="5">CGMCC 1.6964</strain>
    </source>
</reference>
<evidence type="ECO:0000313" key="5">
    <source>
        <dbReference type="Proteomes" id="UP000606653"/>
    </source>
</evidence>
<protein>
    <recommendedName>
        <fullName evidence="3">DUF4179 domain-containing protein</fullName>
    </recommendedName>
</protein>
<accession>A0ABQ2KWN6</accession>
<dbReference type="Pfam" id="PF13786">
    <property type="entry name" value="DUF4179"/>
    <property type="match status" value="1"/>
</dbReference>
<keyword evidence="2" id="KW-0472">Membrane</keyword>
<proteinExistence type="predicted"/>
<gene>
    <name evidence="4" type="ORF">GCM10010969_09630</name>
</gene>
<dbReference type="InterPro" id="IPR025436">
    <property type="entry name" value="DUF4179"/>
</dbReference>
<organism evidence="4 5">
    <name type="scientific">Saccharibacillus kuerlensis</name>
    <dbReference type="NCBI Taxonomy" id="459527"/>
    <lineage>
        <taxon>Bacteria</taxon>
        <taxon>Bacillati</taxon>
        <taxon>Bacillota</taxon>
        <taxon>Bacilli</taxon>
        <taxon>Bacillales</taxon>
        <taxon>Paenibacillaceae</taxon>
        <taxon>Saccharibacillus</taxon>
    </lineage>
</organism>
<keyword evidence="2" id="KW-1133">Transmembrane helix</keyword>
<dbReference type="Proteomes" id="UP000606653">
    <property type="component" value="Unassembled WGS sequence"/>
</dbReference>
<feature type="transmembrane region" description="Helical" evidence="2">
    <location>
        <begin position="83"/>
        <end position="103"/>
    </location>
</feature>
<sequence>MKRPNNEHKTSMRDPEKENLKITRDPMTSLRQTDLIELPAAVETRIEDTFRIIRSGEASEKTNKESESTNRNRGRMSRLRRSAAITAASVLLLGAGLTGIGFASPSFAKAMQSVPILGGIFSMYGDHGLQTAEEEGFVQPSELTETIGDLTVGVRNVVFDGTRIALEVFREGEGPLYNDGDPNHPEHGIFENVSAFYGQQSLNPSYRAAGDGTVLMTMDYALGEALPDKFELSLSLELAGVDQPFEFEVPVESNTPKIVIEQPQMPKELIERGIFVDRVIVTPVTTQVVFHLRPRAEDTKGTFVHADDIEMSNIMHDELGSEYRSLSGMGEPESEAGSKQYYQFEPVNTQARTLKLGFDMPGEQDGKPYTHIEMEVLIPSDS</sequence>
<evidence type="ECO:0000259" key="3">
    <source>
        <dbReference type="Pfam" id="PF13786"/>
    </source>
</evidence>
<feature type="region of interest" description="Disordered" evidence="1">
    <location>
        <begin position="1"/>
        <end position="28"/>
    </location>
</feature>
<feature type="compositionally biased region" description="Basic and acidic residues" evidence="1">
    <location>
        <begin position="1"/>
        <end position="24"/>
    </location>
</feature>
<dbReference type="Gene3D" id="2.60.40.1630">
    <property type="entry name" value="bacillus anthracis domain"/>
    <property type="match status" value="1"/>
</dbReference>
<name>A0ABQ2KWN6_9BACL</name>
<evidence type="ECO:0000256" key="2">
    <source>
        <dbReference type="SAM" id="Phobius"/>
    </source>
</evidence>
<keyword evidence="5" id="KW-1185">Reference proteome</keyword>
<dbReference type="EMBL" id="BMLN01000002">
    <property type="protein sequence ID" value="GGN94706.1"/>
    <property type="molecule type" value="Genomic_DNA"/>
</dbReference>
<comment type="caution">
    <text evidence="4">The sequence shown here is derived from an EMBL/GenBank/DDBJ whole genome shotgun (WGS) entry which is preliminary data.</text>
</comment>